<dbReference type="Pfam" id="PF19033">
    <property type="entry name" value="Intu_longin_3"/>
    <property type="match status" value="1"/>
</dbReference>
<dbReference type="GO" id="GO:0060271">
    <property type="term" value="P:cilium assembly"/>
    <property type="evidence" value="ECO:0007669"/>
    <property type="project" value="InterPro"/>
</dbReference>
<accession>A0A0B6YA79</accession>
<dbReference type="InterPro" id="IPR043989">
    <property type="entry name" value="CCZ1/INTU/HSP4_longin_3"/>
</dbReference>
<feature type="compositionally biased region" description="Low complexity" evidence="1">
    <location>
        <begin position="56"/>
        <end position="78"/>
    </location>
</feature>
<evidence type="ECO:0000256" key="1">
    <source>
        <dbReference type="SAM" id="MobiDB-lite"/>
    </source>
</evidence>
<dbReference type="GO" id="GO:0007399">
    <property type="term" value="P:nervous system development"/>
    <property type="evidence" value="ECO:0007669"/>
    <property type="project" value="TreeGrafter"/>
</dbReference>
<evidence type="ECO:0000259" key="2">
    <source>
        <dbReference type="Pfam" id="PF19033"/>
    </source>
</evidence>
<dbReference type="EMBL" id="HACG01006229">
    <property type="protein sequence ID" value="CEK53094.1"/>
    <property type="molecule type" value="Transcribed_RNA"/>
</dbReference>
<dbReference type="PANTHER" id="PTHR21082">
    <property type="entry name" value="PROTEIN INTURNED"/>
    <property type="match status" value="1"/>
</dbReference>
<reference evidence="3" key="1">
    <citation type="submission" date="2014-12" db="EMBL/GenBank/DDBJ databases">
        <title>Insight into the proteome of Arion vulgaris.</title>
        <authorList>
            <person name="Aradska J."/>
            <person name="Bulat T."/>
            <person name="Smidak R."/>
            <person name="Sarate P."/>
            <person name="Gangsoo J."/>
            <person name="Sialana F."/>
            <person name="Bilban M."/>
            <person name="Lubec G."/>
        </authorList>
    </citation>
    <scope>NUCLEOTIDE SEQUENCE</scope>
    <source>
        <tissue evidence="3">Skin</tissue>
    </source>
</reference>
<feature type="non-terminal residue" evidence="3">
    <location>
        <position position="1"/>
    </location>
</feature>
<evidence type="ECO:0000313" key="3">
    <source>
        <dbReference type="EMBL" id="CEK53094.1"/>
    </source>
</evidence>
<organism evidence="3">
    <name type="scientific">Arion vulgaris</name>
    <dbReference type="NCBI Taxonomy" id="1028688"/>
    <lineage>
        <taxon>Eukaryota</taxon>
        <taxon>Metazoa</taxon>
        <taxon>Spiralia</taxon>
        <taxon>Lophotrochozoa</taxon>
        <taxon>Mollusca</taxon>
        <taxon>Gastropoda</taxon>
        <taxon>Heterobranchia</taxon>
        <taxon>Euthyneura</taxon>
        <taxon>Panpulmonata</taxon>
        <taxon>Eupulmonata</taxon>
        <taxon>Stylommatophora</taxon>
        <taxon>Helicina</taxon>
        <taxon>Arionoidea</taxon>
        <taxon>Arionidae</taxon>
        <taxon>Arion</taxon>
    </lineage>
</organism>
<proteinExistence type="predicted"/>
<sequence>RTSGSWHPSDSRKQSLTPTKPVTKTSFFRSKSAERLDDRNDIGSTVIMRRQGSKLSYGSNDSAGSGSSAGPSKSKGSKVGSVADLSSIVRSNSFLQIDTPHDVIREGRLDRGRDTTLFNFVHLDSAEGILICPMEAEIMEVHSSLQQQILDNFSQTCLKMKALFHSKVYHSVTGTDRLKTSSIDTNQSMFNTSGAEEEQHYKEVGTLFCCTFQPSSDKRQVPSCYYWVVGRCWPSPRSQEIYVCFHESANQSLVEMAFTLGFGF</sequence>
<dbReference type="GO" id="GO:0005929">
    <property type="term" value="C:cilium"/>
    <property type="evidence" value="ECO:0007669"/>
    <property type="project" value="TreeGrafter"/>
</dbReference>
<dbReference type="GO" id="GO:0005737">
    <property type="term" value="C:cytoplasm"/>
    <property type="evidence" value="ECO:0007669"/>
    <property type="project" value="TreeGrafter"/>
</dbReference>
<dbReference type="InterPro" id="IPR039151">
    <property type="entry name" value="INTU"/>
</dbReference>
<name>A0A0B6YA79_9EUPU</name>
<gene>
    <name evidence="3" type="primary">ORF19049</name>
</gene>
<dbReference type="GO" id="GO:0016192">
    <property type="term" value="P:vesicle-mediated transport"/>
    <property type="evidence" value="ECO:0007669"/>
    <property type="project" value="InterPro"/>
</dbReference>
<dbReference type="AlphaFoldDB" id="A0A0B6YA79"/>
<feature type="compositionally biased region" description="Polar residues" evidence="1">
    <location>
        <begin position="1"/>
        <end position="29"/>
    </location>
</feature>
<feature type="domain" description="CCZ1/INTU/HPS4 third Longin" evidence="2">
    <location>
        <begin position="115"/>
        <end position="259"/>
    </location>
</feature>
<feature type="compositionally biased region" description="Basic and acidic residues" evidence="1">
    <location>
        <begin position="31"/>
        <end position="41"/>
    </location>
</feature>
<dbReference type="GO" id="GO:0001736">
    <property type="term" value="P:establishment of planar polarity"/>
    <property type="evidence" value="ECO:0007669"/>
    <property type="project" value="InterPro"/>
</dbReference>
<feature type="region of interest" description="Disordered" evidence="1">
    <location>
        <begin position="1"/>
        <end position="78"/>
    </location>
</feature>
<protein>
    <recommendedName>
        <fullName evidence="2">CCZ1/INTU/HPS4 third Longin domain-containing protein</fullName>
    </recommendedName>
</protein>
<dbReference type="PANTHER" id="PTHR21082:SF4">
    <property type="entry name" value="PROTEIN INTURNED"/>
    <property type="match status" value="1"/>
</dbReference>